<keyword evidence="3" id="KW-1185">Reference proteome</keyword>
<dbReference type="AlphaFoldDB" id="Q6LGY0"/>
<keyword evidence="1" id="KW-0472">Membrane</keyword>
<proteinExistence type="predicted"/>
<sequence length="107" mass="11490">MKFAKICKALGDAECRLYNHLYDFLVNPAPYLMKILAVVGTMAMFLVGGGIVVHSVPNSHDIVHAITESVATIPTADVIAPTLFNGVVCCSWCGCFGCGHCRTKSAW</sequence>
<dbReference type="PANTHER" id="PTHR30503:SF3">
    <property type="entry name" value="INNER MEMBRANE PROTEIN YEDI"/>
    <property type="match status" value="1"/>
</dbReference>
<dbReference type="eggNOG" id="COG2354">
    <property type="taxonomic scope" value="Bacteria"/>
</dbReference>
<dbReference type="EMBL" id="CR378679">
    <property type="protein sequence ID" value="CAG23450.1"/>
    <property type="molecule type" value="Genomic_DNA"/>
</dbReference>
<dbReference type="Pfam" id="PF05661">
    <property type="entry name" value="DUF808"/>
    <property type="match status" value="1"/>
</dbReference>
<evidence type="ECO:0000313" key="3">
    <source>
        <dbReference type="Proteomes" id="UP000000593"/>
    </source>
</evidence>
<dbReference type="InterPro" id="IPR008526">
    <property type="entry name" value="YedI"/>
</dbReference>
<keyword evidence="1" id="KW-1133">Transmembrane helix</keyword>
<protein>
    <submittedName>
        <fullName evidence="2">Uncharacterized protein</fullName>
    </submittedName>
</protein>
<reference evidence="3" key="1">
    <citation type="journal article" date="2005" name="Science">
        <title>Life at depth: Photobacterium profundum genome sequence and expression analysis.</title>
        <authorList>
            <person name="Vezzi A."/>
            <person name="Campanaro S."/>
            <person name="D'Angelo M."/>
            <person name="Simonato F."/>
            <person name="Vitulo N."/>
            <person name="Lauro F.M."/>
            <person name="Cestaro A."/>
            <person name="Malacrida G."/>
            <person name="Simionati B."/>
            <person name="Cannata N."/>
            <person name="Romualdi C."/>
            <person name="Bartlett D.H."/>
            <person name="Valle G."/>
        </authorList>
    </citation>
    <scope>NUCLEOTIDE SEQUENCE [LARGE SCALE GENOMIC DNA]</scope>
    <source>
        <strain evidence="3">ATCC BAA-1253 / SS9</strain>
    </source>
</reference>
<accession>Q6LGY0</accession>
<dbReference type="GO" id="GO:0005886">
    <property type="term" value="C:plasma membrane"/>
    <property type="evidence" value="ECO:0007669"/>
    <property type="project" value="TreeGrafter"/>
</dbReference>
<organism evidence="2 3">
    <name type="scientific">Photobacterium profundum (strain SS9)</name>
    <dbReference type="NCBI Taxonomy" id="298386"/>
    <lineage>
        <taxon>Bacteria</taxon>
        <taxon>Pseudomonadati</taxon>
        <taxon>Pseudomonadota</taxon>
        <taxon>Gammaproteobacteria</taxon>
        <taxon>Vibrionales</taxon>
        <taxon>Vibrionaceae</taxon>
        <taxon>Photobacterium</taxon>
    </lineage>
</organism>
<dbReference type="KEGG" id="ppr:PBPRB1590"/>
<evidence type="ECO:0000256" key="1">
    <source>
        <dbReference type="SAM" id="Phobius"/>
    </source>
</evidence>
<keyword evidence="1" id="KW-0812">Transmembrane</keyword>
<feature type="transmembrane region" description="Helical" evidence="1">
    <location>
        <begin position="31"/>
        <end position="53"/>
    </location>
</feature>
<gene>
    <name evidence="2" type="primary">SF2002</name>
    <name evidence="2" type="ordered locus">PBPRB1590</name>
</gene>
<dbReference type="Proteomes" id="UP000000593">
    <property type="component" value="Chromosome 2"/>
</dbReference>
<dbReference type="PANTHER" id="PTHR30503">
    <property type="entry name" value="INNER MEMBRANE PROTEIN YEDI"/>
    <property type="match status" value="1"/>
</dbReference>
<dbReference type="STRING" id="298386.PBPRB1590"/>
<evidence type="ECO:0000313" key="2">
    <source>
        <dbReference type="EMBL" id="CAG23450.1"/>
    </source>
</evidence>
<name>Q6LGY0_PHOPR</name>
<dbReference type="HOGENOM" id="CLU_2207581_0_0_6"/>